<dbReference type="Gene3D" id="1.10.275.10">
    <property type="entry name" value="Fumarase/aspartase (N-terminal domain)"/>
    <property type="match status" value="1"/>
</dbReference>
<dbReference type="InterPro" id="IPR022761">
    <property type="entry name" value="Fumarate_lyase_N"/>
</dbReference>
<dbReference type="SUPFAM" id="SSF48557">
    <property type="entry name" value="L-aspartase-like"/>
    <property type="match status" value="1"/>
</dbReference>
<dbReference type="Gene3D" id="1.20.200.10">
    <property type="entry name" value="Fumarase/aspartase (Central domain)"/>
    <property type="match status" value="1"/>
</dbReference>
<dbReference type="GO" id="GO:0005829">
    <property type="term" value="C:cytosol"/>
    <property type="evidence" value="ECO:0007669"/>
    <property type="project" value="TreeGrafter"/>
</dbReference>
<dbReference type="GO" id="GO:0004056">
    <property type="term" value="F:argininosuccinate lyase activity"/>
    <property type="evidence" value="ECO:0007669"/>
    <property type="project" value="UniProtKB-EC"/>
</dbReference>
<feature type="domain" description="Fumarate lyase N-terminal" evidence="1">
    <location>
        <begin position="85"/>
        <end position="249"/>
    </location>
</feature>
<dbReference type="PRINTS" id="PR00145">
    <property type="entry name" value="ARGSUCLYASE"/>
</dbReference>
<name>A0A6J4U742_9BACT</name>
<dbReference type="PANTHER" id="PTHR43814">
    <property type="entry name" value="ARGININOSUCCINATE LYASE"/>
    <property type="match status" value="1"/>
</dbReference>
<dbReference type="InterPro" id="IPR008948">
    <property type="entry name" value="L-Aspartase-like"/>
</dbReference>
<protein>
    <submittedName>
        <fullName evidence="2">Argininosuccinate lyase</fullName>
        <ecNumber evidence="2">4.3.2.1</ecNumber>
    </submittedName>
</protein>
<evidence type="ECO:0000313" key="2">
    <source>
        <dbReference type="EMBL" id="CAA9542366.1"/>
    </source>
</evidence>
<dbReference type="Pfam" id="PF00206">
    <property type="entry name" value="Lyase_1"/>
    <property type="match status" value="1"/>
</dbReference>
<evidence type="ECO:0000259" key="1">
    <source>
        <dbReference type="Pfam" id="PF00206"/>
    </source>
</evidence>
<keyword evidence="2" id="KW-0456">Lyase</keyword>
<dbReference type="PANTHER" id="PTHR43814:SF1">
    <property type="entry name" value="ARGININOSUCCINATE LYASE"/>
    <property type="match status" value="1"/>
</dbReference>
<dbReference type="EMBL" id="CADCWE010000130">
    <property type="protein sequence ID" value="CAA9542366.1"/>
    <property type="molecule type" value="Genomic_DNA"/>
</dbReference>
<reference evidence="2" key="1">
    <citation type="submission" date="2020-02" db="EMBL/GenBank/DDBJ databases">
        <authorList>
            <person name="Meier V. D."/>
        </authorList>
    </citation>
    <scope>NUCLEOTIDE SEQUENCE</scope>
    <source>
        <strain evidence="2">AVDCRST_MAG73</strain>
    </source>
</reference>
<dbReference type="InterPro" id="IPR009049">
    <property type="entry name" value="Argininosuccinate_lyase"/>
</dbReference>
<dbReference type="EC" id="4.3.2.1" evidence="2"/>
<gene>
    <name evidence="2" type="ORF">AVDCRST_MAG73-2064</name>
</gene>
<dbReference type="Gene3D" id="1.10.40.30">
    <property type="entry name" value="Fumarase/aspartase (C-terminal domain)"/>
    <property type="match status" value="1"/>
</dbReference>
<dbReference type="GO" id="GO:0042450">
    <property type="term" value="P:L-arginine biosynthetic process via ornithine"/>
    <property type="evidence" value="ECO:0007669"/>
    <property type="project" value="InterPro"/>
</dbReference>
<sequence>MTETGSTDRRRDAWRHLGHLVGAHVTMLRDAAILDDPALAALLTALDGVVRADPPAGLDLAGLAAAFDERVDALTPAGVAGAAGVGRGRADTLATLARLTLRDRLLELAKTVNDARAAVLDLASAHATTLMPAFAGAQAVQPTTFAHHLGGVLGPLGRAAARLPGAFAEVNRSPLGAGALASSPLPVERERVAALLGFDGVIANTFDAVAATDHLVTAVGVAADAAAAPRRFLDDLLVWLRTDPGSVRLADEWVETDPSLPHLRAPGGLARLIERAAGVEVGAAAVASHARRQPYGPVGTATGGLLDGALVAIEGAGAVNNGIRDLLSGGLEVNRAFLANRAGRAHTTSGDLADFLLVEEGLDPVAARNVAALAVGRAMREGIEISGLTPAMLDAAALLTVGRELGVEVETLSRHLAPRRFVERRTATGSPNPDATRAYLDGERLRLGADARWQADTSARLATALDEWERIAAEASS</sequence>
<dbReference type="InterPro" id="IPR024083">
    <property type="entry name" value="Fumarase/histidase_N"/>
</dbReference>
<dbReference type="AlphaFoldDB" id="A0A6J4U742"/>
<organism evidence="2">
    <name type="scientific">uncultured Thermomicrobiales bacterium</name>
    <dbReference type="NCBI Taxonomy" id="1645740"/>
    <lineage>
        <taxon>Bacteria</taxon>
        <taxon>Pseudomonadati</taxon>
        <taxon>Thermomicrobiota</taxon>
        <taxon>Thermomicrobia</taxon>
        <taxon>Thermomicrobiales</taxon>
        <taxon>environmental samples</taxon>
    </lineage>
</organism>
<proteinExistence type="predicted"/>
<accession>A0A6J4U742</accession>